<dbReference type="InterPro" id="IPR052807">
    <property type="entry name" value="Mito_transl_resp_regulator"/>
</dbReference>
<name>A0A8C4TM54_ERPCA</name>
<dbReference type="SUPFAM" id="SSF52540">
    <property type="entry name" value="P-loop containing nucleoside triphosphate hydrolases"/>
    <property type="match status" value="1"/>
</dbReference>
<reference evidence="4" key="2">
    <citation type="submission" date="2025-08" db="UniProtKB">
        <authorList>
            <consortium name="Ensembl"/>
        </authorList>
    </citation>
    <scope>IDENTIFICATION</scope>
</reference>
<dbReference type="GO" id="GO:0005525">
    <property type="term" value="F:GTP binding"/>
    <property type="evidence" value="ECO:0007669"/>
    <property type="project" value="InterPro"/>
</dbReference>
<dbReference type="Gene3D" id="3.40.50.300">
    <property type="entry name" value="P-loop containing nucleotide triphosphate hydrolases"/>
    <property type="match status" value="1"/>
</dbReference>
<dbReference type="PANTHER" id="PTHR46406">
    <property type="entry name" value="NITRIC OXIDE-ASSOCIATED PROTEIN 1"/>
    <property type="match status" value="1"/>
</dbReference>
<protein>
    <submittedName>
        <fullName evidence="4">Nitric oxide associated 1</fullName>
    </submittedName>
</protein>
<dbReference type="GeneID" id="114655016"/>
<reference evidence="4" key="3">
    <citation type="submission" date="2025-09" db="UniProtKB">
        <authorList>
            <consortium name="Ensembl"/>
        </authorList>
    </citation>
    <scope>IDENTIFICATION</scope>
</reference>
<feature type="compositionally biased region" description="Basic and acidic residues" evidence="1">
    <location>
        <begin position="80"/>
        <end position="99"/>
    </location>
</feature>
<dbReference type="GeneTree" id="ENSGT00390000001695"/>
<dbReference type="CTD" id="84273"/>
<evidence type="ECO:0000259" key="2">
    <source>
        <dbReference type="Pfam" id="PF01926"/>
    </source>
</evidence>
<feature type="region of interest" description="Disordered" evidence="1">
    <location>
        <begin position="80"/>
        <end position="159"/>
    </location>
</feature>
<feature type="region of interest" description="Disordered" evidence="1">
    <location>
        <begin position="679"/>
        <end position="699"/>
    </location>
</feature>
<dbReference type="OrthoDB" id="1696305at2759"/>
<evidence type="ECO:0000313" key="5">
    <source>
        <dbReference type="Proteomes" id="UP000694620"/>
    </source>
</evidence>
<organism evidence="4 5">
    <name type="scientific">Erpetoichthys calabaricus</name>
    <name type="common">Rope fish</name>
    <name type="synonym">Calamoichthys calabaricus</name>
    <dbReference type="NCBI Taxonomy" id="27687"/>
    <lineage>
        <taxon>Eukaryota</taxon>
        <taxon>Metazoa</taxon>
        <taxon>Chordata</taxon>
        <taxon>Craniata</taxon>
        <taxon>Vertebrata</taxon>
        <taxon>Euteleostomi</taxon>
        <taxon>Actinopterygii</taxon>
        <taxon>Polypteriformes</taxon>
        <taxon>Polypteridae</taxon>
        <taxon>Erpetoichthys</taxon>
    </lineage>
</organism>
<proteinExistence type="predicted"/>
<dbReference type="PANTHER" id="PTHR46406:SF1">
    <property type="entry name" value="NITRIC OXIDE-ASSOCIATED PROTEIN 1"/>
    <property type="match status" value="1"/>
</dbReference>
<dbReference type="Proteomes" id="UP000694620">
    <property type="component" value="Chromosome 7"/>
</dbReference>
<feature type="compositionally biased region" description="Basic residues" evidence="1">
    <location>
        <begin position="145"/>
        <end position="154"/>
    </location>
</feature>
<dbReference type="InterPro" id="IPR006073">
    <property type="entry name" value="GTP-bd"/>
</dbReference>
<dbReference type="CDD" id="cd01855">
    <property type="entry name" value="YqeH"/>
    <property type="match status" value="1"/>
</dbReference>
<feature type="compositionally biased region" description="Basic and acidic residues" evidence="1">
    <location>
        <begin position="111"/>
        <end position="120"/>
    </location>
</feature>
<dbReference type="Pfam" id="PF21516">
    <property type="entry name" value="YqeH-like_C"/>
    <property type="match status" value="1"/>
</dbReference>
<sequence>MLAGCFRVQRHLLRGVGGSPRFLYSGLVTPAPPPPPRRLTPCAYLHDGPADRGRRVLASVDPGVEEQFVFLEFAAPSEDGRQHGWQAVDKEDPSGEEMRLPAAHRARSRRVAADESHSRGAPEAQTDTGSEADFVDVGFQLPAKKSPRKKTKSKREREACGGIGADESVPVSDRRCSGCGAVLHCTDPGLPGHLPREKYVRLLSEDALDRAVCHRCHLLVHHNRALQVEVSADDFRRIAATMRPQPALVLHIVDLLDLPGSIVPDLTDLVGRNKHIFVLGNKVDLLPGDATGYLKRLRRQLERYCAACGLSADVGLKGVHLISAKTGYGVEPLISSIQGSWKYRGDAYLLGFTNAGKSTLFNTLLESDYCKSKASDVIGRATISPWPGTTLNLLKSPIINPTPYRMFRRAERLGREEDFGDDDEEQRKHLKQLKNKGYLVGKVGRTFRADSSGRQLVDIDFNPDELCVDFEQGGLEAEEEPSQTVGFTHNELKGAHWLYDTPGIVKDDCVLNLLTEQEVKMAVPSQCIVPRTFILKPGMVLFLGGLGRVDYIKGPNSCWLSVIASNQLPVHITRLERAEEIYAKHAGKTTLLGVPTGGAERMQEFPALEPHDIEVDGLGPREAAADIQLFSAGWVAVTALATEKMLFQVHTPAGTTPGLRKPPLLPYIVTLKGERIGKSPAYKAMKPQAPAEVKQRPRR</sequence>
<dbReference type="InterPro" id="IPR027417">
    <property type="entry name" value="P-loop_NTPase"/>
</dbReference>
<evidence type="ECO:0000256" key="1">
    <source>
        <dbReference type="SAM" id="MobiDB-lite"/>
    </source>
</evidence>
<feature type="domain" description="G" evidence="2">
    <location>
        <begin position="348"/>
        <end position="395"/>
    </location>
</feature>
<feature type="domain" description="NOA1/YqeH-like C-terminal" evidence="3">
    <location>
        <begin position="562"/>
        <end position="660"/>
    </location>
</feature>
<evidence type="ECO:0000313" key="4">
    <source>
        <dbReference type="Ensembl" id="ENSECRP00000033780.1"/>
    </source>
</evidence>
<dbReference type="InterPro" id="IPR048422">
    <property type="entry name" value="NOA1/YqeH-like_C"/>
</dbReference>
<dbReference type="Ensembl" id="ENSECRT00000034513.1">
    <property type="protein sequence ID" value="ENSECRP00000033780.1"/>
    <property type="gene ID" value="ENSECRG00000022859.1"/>
</dbReference>
<dbReference type="Pfam" id="PF01926">
    <property type="entry name" value="MMR_HSR1"/>
    <property type="match status" value="1"/>
</dbReference>
<reference evidence="4" key="1">
    <citation type="submission" date="2021-06" db="EMBL/GenBank/DDBJ databases">
        <authorList>
            <consortium name="Wellcome Sanger Institute Data Sharing"/>
        </authorList>
    </citation>
    <scope>NUCLEOTIDE SEQUENCE [LARGE SCALE GENOMIC DNA]</scope>
</reference>
<gene>
    <name evidence="4" type="primary">NOA1</name>
    <name evidence="4" type="synonym">noa1</name>
</gene>
<evidence type="ECO:0000259" key="3">
    <source>
        <dbReference type="Pfam" id="PF21516"/>
    </source>
</evidence>
<dbReference type="RefSeq" id="XP_028661745.1">
    <property type="nucleotide sequence ID" value="XM_028805912.2"/>
</dbReference>
<accession>A0A8C4TM54</accession>
<keyword evidence="5" id="KW-1185">Reference proteome</keyword>
<dbReference type="AlphaFoldDB" id="A0A8C4TM54"/>